<dbReference type="GO" id="GO:0061798">
    <property type="term" value="F:GTP 3',8'-cyclase activity"/>
    <property type="evidence" value="ECO:0007669"/>
    <property type="project" value="UniProtKB-UniRule"/>
</dbReference>
<evidence type="ECO:0000256" key="7">
    <source>
        <dbReference type="ARBA" id="ARBA00023014"/>
    </source>
</evidence>
<organism evidence="14">
    <name type="scientific">Longilinea arvoryzae</name>
    <dbReference type="NCBI Taxonomy" id="360412"/>
    <lineage>
        <taxon>Bacteria</taxon>
        <taxon>Bacillati</taxon>
        <taxon>Chloroflexota</taxon>
        <taxon>Anaerolineae</taxon>
        <taxon>Anaerolineales</taxon>
        <taxon>Anaerolineaceae</taxon>
        <taxon>Longilinea</taxon>
    </lineage>
</organism>
<dbReference type="SFLD" id="SFLDG01383">
    <property type="entry name" value="cyclic_pyranopterin_phosphate"/>
    <property type="match status" value="1"/>
</dbReference>
<dbReference type="STRING" id="360412.LARV_02123"/>
<feature type="binding site" evidence="12">
    <location>
        <position position="14"/>
    </location>
    <ligand>
        <name>GTP</name>
        <dbReference type="ChEBI" id="CHEBI:37565"/>
    </ligand>
</feature>
<keyword evidence="7 12" id="KW-0411">Iron-sulfur</keyword>
<evidence type="ECO:0000256" key="3">
    <source>
        <dbReference type="ARBA" id="ARBA00022691"/>
    </source>
</evidence>
<evidence type="ECO:0000256" key="1">
    <source>
        <dbReference type="ARBA" id="ARBA00012167"/>
    </source>
</evidence>
<dbReference type="NCBIfam" id="TIGR02666">
    <property type="entry name" value="moaA"/>
    <property type="match status" value="1"/>
</dbReference>
<feature type="binding site" evidence="12">
    <location>
        <position position="28"/>
    </location>
    <ligand>
        <name>[4Fe-4S] cluster</name>
        <dbReference type="ChEBI" id="CHEBI:49883"/>
        <label>1</label>
        <note>4Fe-4S-S-AdoMet</note>
    </ligand>
</feature>
<evidence type="ECO:0000256" key="5">
    <source>
        <dbReference type="ARBA" id="ARBA00022741"/>
    </source>
</evidence>
<evidence type="ECO:0000256" key="12">
    <source>
        <dbReference type="HAMAP-Rule" id="MF_01225"/>
    </source>
</evidence>
<evidence type="ECO:0000259" key="13">
    <source>
        <dbReference type="PROSITE" id="PS51918"/>
    </source>
</evidence>
<feature type="binding site" evidence="12">
    <location>
        <position position="259"/>
    </location>
    <ligand>
        <name>[4Fe-4S] cluster</name>
        <dbReference type="ChEBI" id="CHEBI:49883"/>
        <label>2</label>
        <note>4Fe-4S-substrate</note>
    </ligand>
</feature>
<dbReference type="GO" id="GO:0046872">
    <property type="term" value="F:metal ion binding"/>
    <property type="evidence" value="ECO:0007669"/>
    <property type="project" value="UniProtKB-KW"/>
</dbReference>
<evidence type="ECO:0000313" key="15">
    <source>
        <dbReference type="Proteomes" id="UP000055060"/>
    </source>
</evidence>
<evidence type="ECO:0000256" key="6">
    <source>
        <dbReference type="ARBA" id="ARBA00023004"/>
    </source>
</evidence>
<keyword evidence="2 12" id="KW-0004">4Fe-4S</keyword>
<dbReference type="CDD" id="cd21117">
    <property type="entry name" value="Twitch_MoaA"/>
    <property type="match status" value="1"/>
</dbReference>
<dbReference type="GO" id="GO:0005525">
    <property type="term" value="F:GTP binding"/>
    <property type="evidence" value="ECO:0007669"/>
    <property type="project" value="UniProtKB-UniRule"/>
</dbReference>
<reference evidence="14" key="1">
    <citation type="submission" date="2015-07" db="EMBL/GenBank/DDBJ databases">
        <title>Draft Genome Sequences of Anaerolinea thermolimosa IMO-1, Bellilinea caldifistulae GOMI-1, Leptolinea tardivitalis YMTK-2, Levilinea saccharolytica KIBI-1,Longilinea arvoryzae KOME-1, Previously Described as Members of the Anaerolineaceae (Chloroflexi).</title>
        <authorList>
            <person name="Sekiguchi Y."/>
            <person name="Ohashi A."/>
            <person name="Matsuura N."/>
            <person name="Tourlousse M.D."/>
        </authorList>
    </citation>
    <scope>NUCLEOTIDE SEQUENCE [LARGE SCALE GENOMIC DNA]</scope>
    <source>
        <strain evidence="14">KOME-1</strain>
    </source>
</reference>
<name>A0A0S7BIF4_9CHLR</name>
<dbReference type="CDD" id="cd01335">
    <property type="entry name" value="Radical_SAM"/>
    <property type="match status" value="1"/>
</dbReference>
<dbReference type="InterPro" id="IPR058240">
    <property type="entry name" value="rSAM_sf"/>
</dbReference>
<evidence type="ECO:0000256" key="8">
    <source>
        <dbReference type="ARBA" id="ARBA00023134"/>
    </source>
</evidence>
<feature type="binding site" evidence="12">
    <location>
        <position position="64"/>
    </location>
    <ligand>
        <name>GTP</name>
        <dbReference type="ChEBI" id="CHEBI:37565"/>
    </ligand>
</feature>
<dbReference type="AlphaFoldDB" id="A0A0S7BIF4"/>
<dbReference type="InterPro" id="IPR007197">
    <property type="entry name" value="rSAM"/>
</dbReference>
<dbReference type="Pfam" id="PF04055">
    <property type="entry name" value="Radical_SAM"/>
    <property type="match status" value="1"/>
</dbReference>
<gene>
    <name evidence="12" type="primary">moaA</name>
    <name evidence="14" type="ORF">LARV_02123</name>
</gene>
<dbReference type="HAMAP" id="MF_01225_B">
    <property type="entry name" value="MoaA_B"/>
    <property type="match status" value="1"/>
</dbReference>
<proteinExistence type="inferred from homology"/>
<dbReference type="GO" id="GO:0051539">
    <property type="term" value="F:4 iron, 4 sulfur cluster binding"/>
    <property type="evidence" value="ECO:0007669"/>
    <property type="project" value="UniProtKB-UniRule"/>
</dbReference>
<dbReference type="OrthoDB" id="9763993at2"/>
<keyword evidence="6 12" id="KW-0408">Iron</keyword>
<dbReference type="PANTHER" id="PTHR22960:SF0">
    <property type="entry name" value="MOLYBDENUM COFACTOR BIOSYNTHESIS PROTEIN 1"/>
    <property type="match status" value="1"/>
</dbReference>
<comment type="pathway">
    <text evidence="12">Cofactor biosynthesis; molybdopterin biosynthesis.</text>
</comment>
<keyword evidence="3 12" id="KW-0949">S-adenosyl-L-methionine</keyword>
<keyword evidence="15" id="KW-1185">Reference proteome</keyword>
<dbReference type="EC" id="4.1.99.22" evidence="1 12"/>
<feature type="binding site" evidence="12">
    <location>
        <position position="276"/>
    </location>
    <ligand>
        <name>[4Fe-4S] cluster</name>
        <dbReference type="ChEBI" id="CHEBI:49883"/>
        <label>2</label>
        <note>4Fe-4S-substrate</note>
    </ligand>
</feature>
<sequence>MLIDTIGRKITYLRVSVTDRCNFRCVYCQPPEGAQWKSHEEILRYEEIAEIVGVMAAEGVHAVRLTGGEPLVRPYLANLVRMLAAIPGIDDISLTTNGFLLEQQAAELAEAGLKRINVSLDTMKPELFKRITRVGTIDQVMRGLDAAEKSGLTPIKINMVVMRGINDDEIVPMARLSLNHPWNVRYIELMPIGNQSPWGDGFPAPSSMYYPIQDIRDQLEPLGLQEVHGKSGNGPAKEYRLDGGLGRIGMIAAIGEAFCGDCNRLRLTADGFLRPCLMSDWEVNIKEALRAGKPILPLIQQTVEAKPLGHELAHRPAPEGRCMMQIGG</sequence>
<dbReference type="InterPro" id="IPR013483">
    <property type="entry name" value="MoaA"/>
</dbReference>
<feature type="binding site" evidence="12">
    <location>
        <position position="262"/>
    </location>
    <ligand>
        <name>[4Fe-4S] cluster</name>
        <dbReference type="ChEBI" id="CHEBI:49883"/>
        <label>2</label>
        <note>4Fe-4S-substrate</note>
    </ligand>
</feature>
<dbReference type="Pfam" id="PF06463">
    <property type="entry name" value="Mob_synth_C"/>
    <property type="match status" value="1"/>
</dbReference>
<feature type="binding site" evidence="12">
    <location>
        <position position="156"/>
    </location>
    <ligand>
        <name>GTP</name>
        <dbReference type="ChEBI" id="CHEBI:37565"/>
    </ligand>
</feature>
<keyword evidence="5 12" id="KW-0547">Nucleotide-binding</keyword>
<dbReference type="GO" id="GO:1904047">
    <property type="term" value="F:S-adenosyl-L-methionine binding"/>
    <property type="evidence" value="ECO:0007669"/>
    <property type="project" value="UniProtKB-UniRule"/>
</dbReference>
<dbReference type="Proteomes" id="UP000055060">
    <property type="component" value="Unassembled WGS sequence"/>
</dbReference>
<comment type="catalytic activity">
    <reaction evidence="11 12">
        <text>GTP + AH2 + S-adenosyl-L-methionine = (8S)-3',8-cyclo-7,8-dihydroguanosine 5'-triphosphate + 5'-deoxyadenosine + L-methionine + A + H(+)</text>
        <dbReference type="Rhea" id="RHEA:49576"/>
        <dbReference type="ChEBI" id="CHEBI:13193"/>
        <dbReference type="ChEBI" id="CHEBI:15378"/>
        <dbReference type="ChEBI" id="CHEBI:17319"/>
        <dbReference type="ChEBI" id="CHEBI:17499"/>
        <dbReference type="ChEBI" id="CHEBI:37565"/>
        <dbReference type="ChEBI" id="CHEBI:57844"/>
        <dbReference type="ChEBI" id="CHEBI:59789"/>
        <dbReference type="ChEBI" id="CHEBI:131766"/>
        <dbReference type="EC" id="4.1.99.22"/>
    </reaction>
</comment>
<dbReference type="PROSITE" id="PS51918">
    <property type="entry name" value="RADICAL_SAM"/>
    <property type="match status" value="1"/>
</dbReference>
<dbReference type="UniPathway" id="UPA00344"/>
<accession>A0A0S7BIF4</accession>
<evidence type="ECO:0000256" key="2">
    <source>
        <dbReference type="ARBA" id="ARBA00022485"/>
    </source>
</evidence>
<dbReference type="InterPro" id="IPR006638">
    <property type="entry name" value="Elp3/MiaA/NifB-like_rSAM"/>
</dbReference>
<keyword evidence="8 12" id="KW-0342">GTP-binding</keyword>
<feature type="binding site" evidence="12">
    <location>
        <position position="119"/>
    </location>
    <ligand>
        <name>S-adenosyl-L-methionine</name>
        <dbReference type="ChEBI" id="CHEBI:59789"/>
    </ligand>
</feature>
<evidence type="ECO:0000256" key="10">
    <source>
        <dbReference type="ARBA" id="ARBA00023239"/>
    </source>
</evidence>
<dbReference type="PROSITE" id="PS01305">
    <property type="entry name" value="MOAA_NIFB_PQQE"/>
    <property type="match status" value="1"/>
</dbReference>
<comment type="cofactor">
    <cofactor evidence="12">
        <name>[4Fe-4S] cluster</name>
        <dbReference type="ChEBI" id="CHEBI:49883"/>
    </cofactor>
    <text evidence="12">Binds 2 [4Fe-4S] clusters. Binds 1 [4Fe-4S] cluster coordinated with 3 cysteines and an exchangeable S-adenosyl-L-methionine and 1 [4Fe-4S] cluster coordinated with 3 cysteines and the GTP-derived substrate.</text>
</comment>
<feature type="binding site" evidence="12">
    <location>
        <position position="190"/>
    </location>
    <ligand>
        <name>S-adenosyl-L-methionine</name>
        <dbReference type="ChEBI" id="CHEBI:59789"/>
    </ligand>
</feature>
<dbReference type="GO" id="GO:0006777">
    <property type="term" value="P:Mo-molybdopterin cofactor biosynthetic process"/>
    <property type="evidence" value="ECO:0007669"/>
    <property type="project" value="UniProtKB-UniRule"/>
</dbReference>
<evidence type="ECO:0000256" key="9">
    <source>
        <dbReference type="ARBA" id="ARBA00023150"/>
    </source>
</evidence>
<dbReference type="InterPro" id="IPR040064">
    <property type="entry name" value="MoaA-like"/>
</dbReference>
<evidence type="ECO:0000313" key="14">
    <source>
        <dbReference type="EMBL" id="GAP14355.1"/>
    </source>
</evidence>
<dbReference type="SMART" id="SM00729">
    <property type="entry name" value="Elp3"/>
    <property type="match status" value="1"/>
</dbReference>
<keyword evidence="4 12" id="KW-0479">Metal-binding</keyword>
<comment type="function">
    <text evidence="12">Catalyzes the cyclization of GTP to (8S)-3',8-cyclo-7,8-dihydroguanosine 5'-triphosphate.</text>
</comment>
<comment type="subunit">
    <text evidence="12">Monomer and homodimer.</text>
</comment>
<protein>
    <recommendedName>
        <fullName evidence="1 12">GTP 3',8-cyclase</fullName>
        <ecNumber evidence="1 12">4.1.99.22</ecNumber>
    </recommendedName>
    <alternativeName>
        <fullName evidence="12">Molybdenum cofactor biosynthesis protein A</fullName>
    </alternativeName>
</protein>
<dbReference type="InterPro" id="IPR000385">
    <property type="entry name" value="MoaA_NifB_PqqE_Fe-S-bd_CS"/>
</dbReference>
<dbReference type="SFLD" id="SFLDS00029">
    <property type="entry name" value="Radical_SAM"/>
    <property type="match status" value="1"/>
</dbReference>
<feature type="binding site" evidence="12">
    <location>
        <position position="27"/>
    </location>
    <ligand>
        <name>S-adenosyl-L-methionine</name>
        <dbReference type="ChEBI" id="CHEBI:59789"/>
    </ligand>
</feature>
<evidence type="ECO:0000256" key="11">
    <source>
        <dbReference type="ARBA" id="ARBA00048697"/>
    </source>
</evidence>
<feature type="binding site" evidence="12">
    <location>
        <position position="25"/>
    </location>
    <ligand>
        <name>[4Fe-4S] cluster</name>
        <dbReference type="ChEBI" id="CHEBI:49883"/>
        <label>1</label>
        <note>4Fe-4S-S-AdoMet</note>
    </ligand>
</feature>
<dbReference type="EMBL" id="DF967972">
    <property type="protein sequence ID" value="GAP14355.1"/>
    <property type="molecule type" value="Genomic_DNA"/>
</dbReference>
<feature type="domain" description="Radical SAM core" evidence="13">
    <location>
        <begin position="5"/>
        <end position="225"/>
    </location>
</feature>
<dbReference type="NCBIfam" id="NF001199">
    <property type="entry name" value="PRK00164.2-1"/>
    <property type="match status" value="1"/>
</dbReference>
<dbReference type="InterPro" id="IPR050105">
    <property type="entry name" value="MoCo_biosynth_MoaA/MoaC"/>
</dbReference>
<feature type="binding site" evidence="12">
    <location>
        <position position="95"/>
    </location>
    <ligand>
        <name>GTP</name>
        <dbReference type="ChEBI" id="CHEBI:37565"/>
    </ligand>
</feature>
<feature type="binding site" evidence="12">
    <location>
        <position position="21"/>
    </location>
    <ligand>
        <name>[4Fe-4S] cluster</name>
        <dbReference type="ChEBI" id="CHEBI:49883"/>
        <label>1</label>
        <note>4Fe-4S-S-AdoMet</note>
    </ligand>
</feature>
<dbReference type="SFLD" id="SFLDG01386">
    <property type="entry name" value="main_SPASM_domain-containing"/>
    <property type="match status" value="1"/>
</dbReference>
<dbReference type="SFLD" id="SFLDG01067">
    <property type="entry name" value="SPASM/twitch_domain_containing"/>
    <property type="match status" value="1"/>
</dbReference>
<dbReference type="InterPro" id="IPR010505">
    <property type="entry name" value="MoaA_twitch"/>
</dbReference>
<dbReference type="RefSeq" id="WP_075073619.1">
    <property type="nucleotide sequence ID" value="NZ_DF967972.1"/>
</dbReference>
<dbReference type="GO" id="GO:0061799">
    <property type="term" value="F:cyclic pyranopterin monophosphate synthase activity"/>
    <property type="evidence" value="ECO:0007669"/>
    <property type="project" value="TreeGrafter"/>
</dbReference>
<dbReference type="SUPFAM" id="SSF102114">
    <property type="entry name" value="Radical SAM enzymes"/>
    <property type="match status" value="1"/>
</dbReference>
<feature type="binding site" evidence="12">
    <location>
        <begin position="264"/>
        <end position="266"/>
    </location>
    <ligand>
        <name>GTP</name>
        <dbReference type="ChEBI" id="CHEBI:37565"/>
    </ligand>
</feature>
<keyword evidence="9 12" id="KW-0501">Molybdenum cofactor biosynthesis</keyword>
<dbReference type="PANTHER" id="PTHR22960">
    <property type="entry name" value="MOLYBDOPTERIN COFACTOR SYNTHESIS PROTEIN A"/>
    <property type="match status" value="1"/>
</dbReference>
<evidence type="ECO:0000256" key="4">
    <source>
        <dbReference type="ARBA" id="ARBA00022723"/>
    </source>
</evidence>
<dbReference type="InterPro" id="IPR013785">
    <property type="entry name" value="Aldolase_TIM"/>
</dbReference>
<feature type="binding site" evidence="12">
    <location>
        <position position="68"/>
    </location>
    <ligand>
        <name>S-adenosyl-L-methionine</name>
        <dbReference type="ChEBI" id="CHEBI:59789"/>
    </ligand>
</feature>
<dbReference type="Gene3D" id="3.20.20.70">
    <property type="entry name" value="Aldolase class I"/>
    <property type="match status" value="1"/>
</dbReference>
<keyword evidence="10 12" id="KW-0456">Lyase</keyword>
<comment type="similarity">
    <text evidence="12">Belongs to the radical SAM superfamily. MoaA family.</text>
</comment>